<evidence type="ECO:0000256" key="1">
    <source>
        <dbReference type="ARBA" id="ARBA00003264"/>
    </source>
</evidence>
<dbReference type="FunFam" id="3.40.50.10440:FF:000001">
    <property type="entry name" value="Dihydroxyacetone kinase, DhaK subunit"/>
    <property type="match status" value="1"/>
</dbReference>
<evidence type="ECO:0000256" key="2">
    <source>
        <dbReference type="ARBA" id="ARBA00004778"/>
    </source>
</evidence>
<keyword evidence="4" id="KW-0808">Transferase</keyword>
<comment type="catalytic activity">
    <reaction evidence="9">
        <text>D-glyceraldehyde + ATP = D-glyceraldehyde 3-phosphate + ADP + H(+)</text>
        <dbReference type="Rhea" id="RHEA:13941"/>
        <dbReference type="ChEBI" id="CHEBI:15378"/>
        <dbReference type="ChEBI" id="CHEBI:17378"/>
        <dbReference type="ChEBI" id="CHEBI:30616"/>
        <dbReference type="ChEBI" id="CHEBI:59776"/>
        <dbReference type="ChEBI" id="CHEBI:456216"/>
        <dbReference type="EC" id="2.7.1.28"/>
    </reaction>
</comment>
<dbReference type="GO" id="GO:0005829">
    <property type="term" value="C:cytosol"/>
    <property type="evidence" value="ECO:0007669"/>
    <property type="project" value="TreeGrafter"/>
</dbReference>
<comment type="caution">
    <text evidence="15">The sequence shown here is derived from an EMBL/GenBank/DDBJ whole genome shotgun (WGS) entry which is preliminary data.</text>
</comment>
<dbReference type="FunFam" id="1.25.40.340:FF:000001">
    <property type="entry name" value="Dihydroxyacetone kinase 1"/>
    <property type="match status" value="1"/>
</dbReference>
<proteinExistence type="inferred from homology"/>
<dbReference type="InterPro" id="IPR050861">
    <property type="entry name" value="Dihydroxyacetone_Kinase"/>
</dbReference>
<dbReference type="PROSITE" id="PS51481">
    <property type="entry name" value="DHAK"/>
    <property type="match status" value="1"/>
</dbReference>
<comment type="similarity">
    <text evidence="3">Belongs to the dihydroxyacetone kinase (DAK) family.</text>
</comment>
<dbReference type="PANTHER" id="PTHR28629:SF4">
    <property type="entry name" value="TRIOKINASE_FMN CYCLASE"/>
    <property type="match status" value="1"/>
</dbReference>
<dbReference type="SMART" id="SM01120">
    <property type="entry name" value="Dak2"/>
    <property type="match status" value="1"/>
</dbReference>
<dbReference type="UniPathway" id="UPA00617">
    <property type="reaction ID" value="UER00669"/>
</dbReference>
<dbReference type="SUPFAM" id="SSF101473">
    <property type="entry name" value="DhaL-like"/>
    <property type="match status" value="1"/>
</dbReference>
<dbReference type="Gene3D" id="3.40.50.10440">
    <property type="entry name" value="Dihydroxyacetone kinase, domain 1"/>
    <property type="match status" value="1"/>
</dbReference>
<dbReference type="GO" id="GO:0019588">
    <property type="term" value="P:anaerobic glycerol catabolic process"/>
    <property type="evidence" value="ECO:0007669"/>
    <property type="project" value="UniProtKB-UniPathway"/>
</dbReference>
<evidence type="ECO:0000256" key="10">
    <source>
        <dbReference type="ARBA" id="ARBA00048898"/>
    </source>
</evidence>
<dbReference type="GO" id="GO:0005524">
    <property type="term" value="F:ATP binding"/>
    <property type="evidence" value="ECO:0007669"/>
    <property type="project" value="UniProtKB-KW"/>
</dbReference>
<evidence type="ECO:0000256" key="4">
    <source>
        <dbReference type="ARBA" id="ARBA00022679"/>
    </source>
</evidence>
<comment type="catalytic activity">
    <reaction evidence="10">
        <text>dihydroxyacetone + ATP = dihydroxyacetone phosphate + ADP + H(+)</text>
        <dbReference type="Rhea" id="RHEA:15773"/>
        <dbReference type="ChEBI" id="CHEBI:15378"/>
        <dbReference type="ChEBI" id="CHEBI:16016"/>
        <dbReference type="ChEBI" id="CHEBI:30616"/>
        <dbReference type="ChEBI" id="CHEBI:57642"/>
        <dbReference type="ChEBI" id="CHEBI:456216"/>
        <dbReference type="EC" id="2.7.1.29"/>
    </reaction>
</comment>
<reference evidence="15 16" key="1">
    <citation type="submission" date="2019-03" db="EMBL/GenBank/DDBJ databases">
        <title>Sequencing 25 genomes of Wallemia mellicola.</title>
        <authorList>
            <person name="Gostincar C."/>
        </authorList>
    </citation>
    <scope>NUCLEOTIDE SEQUENCE [LARGE SCALE GENOMIC DNA]</scope>
    <source>
        <strain evidence="15 16">EXF-6152</strain>
    </source>
</reference>
<evidence type="ECO:0000256" key="6">
    <source>
        <dbReference type="ARBA" id="ARBA00022777"/>
    </source>
</evidence>
<keyword evidence="5" id="KW-0547">Nucleotide-binding</keyword>
<dbReference type="PROSITE" id="PS51480">
    <property type="entry name" value="DHAL"/>
    <property type="match status" value="1"/>
</dbReference>
<feature type="binding site" evidence="12">
    <location>
        <position position="112"/>
    </location>
    <ligand>
        <name>substrate</name>
    </ligand>
</feature>
<evidence type="ECO:0000256" key="7">
    <source>
        <dbReference type="ARBA" id="ARBA00022798"/>
    </source>
</evidence>
<dbReference type="Proteomes" id="UP000310685">
    <property type="component" value="Unassembled WGS sequence"/>
</dbReference>
<gene>
    <name evidence="15" type="ORF">E3Q22_02811</name>
</gene>
<dbReference type="InterPro" id="IPR004007">
    <property type="entry name" value="DhaL_dom"/>
</dbReference>
<evidence type="ECO:0000256" key="8">
    <source>
        <dbReference type="ARBA" id="ARBA00022840"/>
    </source>
</evidence>
<dbReference type="Gene3D" id="3.30.1180.20">
    <property type="entry name" value="Dihydroxyacetone kinase, domain 2"/>
    <property type="match status" value="1"/>
</dbReference>
<evidence type="ECO:0000256" key="5">
    <source>
        <dbReference type="ARBA" id="ARBA00022741"/>
    </source>
</evidence>
<keyword evidence="8" id="KW-0067">ATP-binding</keyword>
<protein>
    <submittedName>
        <fullName evidence="15">Dihydroxyacetone kinase Dak1</fullName>
    </submittedName>
</protein>
<comment type="function">
    <text evidence="1">Catalyzes both the phosphorylation of dihydroxyacetone and of glyceraldehyde.</text>
</comment>
<feature type="active site" description="Tele-hemiaminal-histidine intermediate" evidence="11">
    <location>
        <position position="219"/>
    </location>
</feature>
<dbReference type="GO" id="GO:0050354">
    <property type="term" value="F:triokinase activity"/>
    <property type="evidence" value="ECO:0007669"/>
    <property type="project" value="UniProtKB-EC"/>
</dbReference>
<dbReference type="Pfam" id="PF02734">
    <property type="entry name" value="Dak2"/>
    <property type="match status" value="1"/>
</dbReference>
<dbReference type="InterPro" id="IPR012734">
    <property type="entry name" value="DhaK_ATP"/>
</dbReference>
<dbReference type="EMBL" id="SPRC01000030">
    <property type="protein sequence ID" value="TIB77915.1"/>
    <property type="molecule type" value="Genomic_DNA"/>
</dbReference>
<evidence type="ECO:0000256" key="12">
    <source>
        <dbReference type="PIRSR" id="PIRSR612734-2"/>
    </source>
</evidence>
<feature type="domain" description="DhaK" evidence="14">
    <location>
        <begin position="9"/>
        <end position="351"/>
    </location>
</feature>
<dbReference type="PANTHER" id="PTHR28629">
    <property type="entry name" value="TRIOKINASE/FMN CYCLASE"/>
    <property type="match status" value="1"/>
</dbReference>
<organism evidence="15 16">
    <name type="scientific">Wallemia mellicola</name>
    <dbReference type="NCBI Taxonomy" id="1708541"/>
    <lineage>
        <taxon>Eukaryota</taxon>
        <taxon>Fungi</taxon>
        <taxon>Dikarya</taxon>
        <taxon>Basidiomycota</taxon>
        <taxon>Wallemiomycotina</taxon>
        <taxon>Wallemiomycetes</taxon>
        <taxon>Wallemiales</taxon>
        <taxon>Wallemiaceae</taxon>
        <taxon>Wallemia</taxon>
    </lineage>
</organism>
<dbReference type="SUPFAM" id="SSF82549">
    <property type="entry name" value="DAK1/DegV-like"/>
    <property type="match status" value="1"/>
</dbReference>
<dbReference type="FunFam" id="3.30.1180.20:FF:000001">
    <property type="entry name" value="Dihydroxyacetone kinase 1"/>
    <property type="match status" value="1"/>
</dbReference>
<feature type="domain" description="DhaL" evidence="13">
    <location>
        <begin position="385"/>
        <end position="573"/>
    </location>
</feature>
<dbReference type="GO" id="GO:0004371">
    <property type="term" value="F:glycerone kinase activity"/>
    <property type="evidence" value="ECO:0007669"/>
    <property type="project" value="UniProtKB-EC"/>
</dbReference>
<accession>A0A4T0M5A6</accession>
<dbReference type="AlphaFoldDB" id="A0A4T0M5A6"/>
<feature type="binding site" evidence="12">
    <location>
        <begin position="56"/>
        <end position="59"/>
    </location>
    <ligand>
        <name>substrate</name>
    </ligand>
</feature>
<keyword evidence="6 15" id="KW-0418">Kinase</keyword>
<evidence type="ECO:0000313" key="15">
    <source>
        <dbReference type="EMBL" id="TIB77915.1"/>
    </source>
</evidence>
<evidence type="ECO:0000256" key="9">
    <source>
        <dbReference type="ARBA" id="ARBA00047974"/>
    </source>
</evidence>
<dbReference type="Gene3D" id="1.25.40.340">
    <property type="match status" value="1"/>
</dbReference>
<evidence type="ECO:0000259" key="13">
    <source>
        <dbReference type="PROSITE" id="PS51480"/>
    </source>
</evidence>
<evidence type="ECO:0000313" key="16">
    <source>
        <dbReference type="Proteomes" id="UP000310685"/>
    </source>
</evidence>
<dbReference type="InterPro" id="IPR004006">
    <property type="entry name" value="DhaK_dom"/>
</dbReference>
<keyword evidence="7" id="KW-0319">Glycerol metabolism</keyword>
<dbReference type="Pfam" id="PF02733">
    <property type="entry name" value="Dak1"/>
    <property type="match status" value="1"/>
</dbReference>
<evidence type="ECO:0000256" key="11">
    <source>
        <dbReference type="PIRSR" id="PIRSR612734-1"/>
    </source>
</evidence>
<dbReference type="InterPro" id="IPR036117">
    <property type="entry name" value="DhaL_dom_sf"/>
</dbReference>
<comment type="pathway">
    <text evidence="2">Polyol metabolism; glycerol fermentation; glycerone phosphate from glycerol (oxidative route): step 2/2.</text>
</comment>
<evidence type="ECO:0000259" key="14">
    <source>
        <dbReference type="PROSITE" id="PS51481"/>
    </source>
</evidence>
<evidence type="ECO:0000256" key="3">
    <source>
        <dbReference type="ARBA" id="ARBA00008757"/>
    </source>
</evidence>
<sequence>MSTKHIFNNPNEALSNCLKSSSALNPSLRLDEVHKVVWDTSKPSAHRTVSVVAGGGSGHEPAHVDYVGRGMLQASVSGHIFASPSSSQILQAIEKTPRHHDVLLIVNQYTGDKLNFGLAAQRARSNRNIESIIVGDDVSLTRSAISKVGRRGLTANPLVCKWTGAAAERGLPLLEVKLVGEAIATNTATIGVSAEHCHIPGRPVDGATNPYVELGMGIHNEPGARIVQDDDSGNLITEMLSYILNMEDESRSFVKFDKQDAVILVVNNLGGLSSLELSAVVGQTTDILFDKYGIHPIRTLVGSFMTSLNMPGFSLSLVNLSNIDSMVHSQDVLVDVSLVDLLYDPTSARAWPSVCEAVVEKVVEEAQMEKHDVPRLYRPTNENELFIETLIKRACEAALAVEADLTKWDTIVGDGDCGTTLSAGAQAILDALDSGSVPLDNLPNLFDKLSIIVESSMGGTAGALFALYFAAMCNQIRTKTIGEAVQASLKELENFTPAKVGDRTLIDALAPFCQALSRDGIKIAAKLSQEGAEATTGMTAKLGRAAYCTSNDSTNIPDPGAMGVSAIISGIADCFV</sequence>
<name>A0A4T0M5A6_9BASI</name>
<dbReference type="NCBIfam" id="TIGR02361">
    <property type="entry name" value="dak_ATP"/>
    <property type="match status" value="1"/>
</dbReference>